<dbReference type="PANTHER" id="PTHR11487:SF0">
    <property type="entry name" value="S-ACYL FATTY ACID SYNTHASE THIOESTERASE, MEDIUM CHAIN"/>
    <property type="match status" value="1"/>
</dbReference>
<dbReference type="GO" id="GO:0008610">
    <property type="term" value="P:lipid biosynthetic process"/>
    <property type="evidence" value="ECO:0007669"/>
    <property type="project" value="TreeGrafter"/>
</dbReference>
<reference evidence="4" key="1">
    <citation type="submission" date="2017-04" db="EMBL/GenBank/DDBJ databases">
        <authorList>
            <person name="Abreu V.A."/>
            <person name="Popin R.V."/>
            <person name="Rigonato J."/>
            <person name="Andreote A.P."/>
            <person name="Schaker P.C."/>
            <person name="Hoff-Risseti C."/>
            <person name="Alvarenga D.O."/>
            <person name="Varani A.M."/>
            <person name="Fiore M.F."/>
        </authorList>
    </citation>
    <scope>NUCLEOTIDE SEQUENCE [LARGE SCALE GENOMIC DNA]</scope>
    <source>
        <strain evidence="4">CENA303</strain>
    </source>
</reference>
<evidence type="ECO:0000313" key="4">
    <source>
        <dbReference type="Proteomes" id="UP000192997"/>
    </source>
</evidence>
<name>A0A1X4GJR7_9CYAN</name>
<dbReference type="InterPro" id="IPR001031">
    <property type="entry name" value="Thioesterase"/>
</dbReference>
<sequence length="255" mass="29399">MVYLIKFNSKTDSSQPHSEPQLRLFCLPYAGARASVFYQWSKNLPSTVEVRGVELPGRGRVKYPPFRKMELLVRAIAEHILPLLDRPFAIFGHSMGGLVGFELARLLRSEYGLEYKTPLHLFISARNAPQNHSRDERIYHLPDGEFLEKIAKYNGTPDEVFKNPEMRELFLPILRADFEVLDTYIYKVEPPFDFPITVFGGSEDPTVNHDDLVGWKEHTNGEFSCYTLPGNHFFIRSHQELLLQYISQNLTTHIG</sequence>
<proteinExistence type="inferred from homology"/>
<comment type="caution">
    <text evidence="3">The sequence shown here is derived from an EMBL/GenBank/DDBJ whole genome shotgun (WGS) entry which is preliminary data.</text>
</comment>
<dbReference type="SUPFAM" id="SSF53474">
    <property type="entry name" value="alpha/beta-Hydrolases"/>
    <property type="match status" value="1"/>
</dbReference>
<evidence type="ECO:0000259" key="2">
    <source>
        <dbReference type="Pfam" id="PF00975"/>
    </source>
</evidence>
<dbReference type="InterPro" id="IPR012223">
    <property type="entry name" value="TEII"/>
</dbReference>
<dbReference type="InterPro" id="IPR029058">
    <property type="entry name" value="AB_hydrolase_fold"/>
</dbReference>
<gene>
    <name evidence="3" type="ORF">B7O87_00190</name>
</gene>
<dbReference type="EMBL" id="NBYN01000002">
    <property type="protein sequence ID" value="OSO97432.1"/>
    <property type="molecule type" value="Genomic_DNA"/>
</dbReference>
<comment type="similarity">
    <text evidence="1">Belongs to the thioesterase family.</text>
</comment>
<dbReference type="Gene3D" id="3.40.50.1820">
    <property type="entry name" value="alpha/beta hydrolase"/>
    <property type="match status" value="1"/>
</dbReference>
<dbReference type="RefSeq" id="WP_085726598.1">
    <property type="nucleotide sequence ID" value="NZ_NBYN01000002.1"/>
</dbReference>
<organism evidence="3 4">
    <name type="scientific">Cylindrospermopsis raciborskii CENA303</name>
    <dbReference type="NCBI Taxonomy" id="1170769"/>
    <lineage>
        <taxon>Bacteria</taxon>
        <taxon>Bacillati</taxon>
        <taxon>Cyanobacteriota</taxon>
        <taxon>Cyanophyceae</taxon>
        <taxon>Nostocales</taxon>
        <taxon>Aphanizomenonaceae</taxon>
        <taxon>Cylindrospermopsis</taxon>
    </lineage>
</organism>
<dbReference type="Proteomes" id="UP000192997">
    <property type="component" value="Unassembled WGS sequence"/>
</dbReference>
<accession>A0A1X4GJR7</accession>
<dbReference type="Pfam" id="PF00975">
    <property type="entry name" value="Thioesterase"/>
    <property type="match status" value="1"/>
</dbReference>
<protein>
    <submittedName>
        <fullName evidence="3">Putative thioesterase</fullName>
    </submittedName>
</protein>
<evidence type="ECO:0000313" key="3">
    <source>
        <dbReference type="EMBL" id="OSO97432.1"/>
    </source>
</evidence>
<dbReference type="AlphaFoldDB" id="A0A1X4GJR7"/>
<feature type="domain" description="Thioesterase" evidence="2">
    <location>
        <begin position="23"/>
        <end position="247"/>
    </location>
</feature>
<evidence type="ECO:0000256" key="1">
    <source>
        <dbReference type="ARBA" id="ARBA00007169"/>
    </source>
</evidence>
<dbReference type="PANTHER" id="PTHR11487">
    <property type="entry name" value="THIOESTERASE"/>
    <property type="match status" value="1"/>
</dbReference>